<dbReference type="SUPFAM" id="SSF53448">
    <property type="entry name" value="Nucleotide-diphospho-sugar transferases"/>
    <property type="match status" value="1"/>
</dbReference>
<dbReference type="PANTHER" id="PTHR13778">
    <property type="entry name" value="GLYCOSYLTRANSFERASE 8 DOMAIN-CONTAINING PROTEIN"/>
    <property type="match status" value="1"/>
</dbReference>
<dbReference type="EMBL" id="DWWL01000041">
    <property type="protein sequence ID" value="HJC47624.1"/>
    <property type="molecule type" value="Genomic_DNA"/>
</dbReference>
<organism evidence="4 5">
    <name type="scientific">Candidatus Lachnoclostridium pullistercoris</name>
    <dbReference type="NCBI Taxonomy" id="2838632"/>
    <lineage>
        <taxon>Bacteria</taxon>
        <taxon>Bacillati</taxon>
        <taxon>Bacillota</taxon>
        <taxon>Clostridia</taxon>
        <taxon>Lachnospirales</taxon>
        <taxon>Lachnospiraceae</taxon>
    </lineage>
</organism>
<dbReference type="Proteomes" id="UP000823883">
    <property type="component" value="Unassembled WGS sequence"/>
</dbReference>
<reference evidence="4" key="2">
    <citation type="submission" date="2021-04" db="EMBL/GenBank/DDBJ databases">
        <authorList>
            <person name="Gilroy R."/>
        </authorList>
    </citation>
    <scope>NUCLEOTIDE SEQUENCE</scope>
    <source>
        <strain evidence="4">CHK183-5548</strain>
    </source>
</reference>
<keyword evidence="3" id="KW-0479">Metal-binding</keyword>
<evidence type="ECO:0000256" key="1">
    <source>
        <dbReference type="ARBA" id="ARBA00022676"/>
    </source>
</evidence>
<dbReference type="PANTHER" id="PTHR13778:SF47">
    <property type="entry name" value="LIPOPOLYSACCHARIDE 1,3-GALACTOSYLTRANSFERASE"/>
    <property type="match status" value="1"/>
</dbReference>
<dbReference type="InterPro" id="IPR050748">
    <property type="entry name" value="Glycosyltrans_8_dom-fam"/>
</dbReference>
<dbReference type="AlphaFoldDB" id="A0A9D2T6N7"/>
<accession>A0A9D2T6N7</accession>
<proteinExistence type="predicted"/>
<dbReference type="Gene3D" id="3.90.550.10">
    <property type="entry name" value="Spore Coat Polysaccharide Biosynthesis Protein SpsA, Chain A"/>
    <property type="match status" value="1"/>
</dbReference>
<evidence type="ECO:0000313" key="5">
    <source>
        <dbReference type="Proteomes" id="UP000823883"/>
    </source>
</evidence>
<comment type="caution">
    <text evidence="4">The sequence shown here is derived from an EMBL/GenBank/DDBJ whole genome shotgun (WGS) entry which is preliminary data.</text>
</comment>
<name>A0A9D2T6N7_9FIRM</name>
<keyword evidence="1" id="KW-0328">Glycosyltransferase</keyword>
<keyword evidence="2" id="KW-0808">Transferase</keyword>
<dbReference type="InterPro" id="IPR029044">
    <property type="entry name" value="Nucleotide-diphossugar_trans"/>
</dbReference>
<reference evidence="4" key="1">
    <citation type="journal article" date="2021" name="PeerJ">
        <title>Extensive microbial diversity within the chicken gut microbiome revealed by metagenomics and culture.</title>
        <authorList>
            <person name="Gilroy R."/>
            <person name="Ravi A."/>
            <person name="Getino M."/>
            <person name="Pursley I."/>
            <person name="Horton D.L."/>
            <person name="Alikhan N.F."/>
            <person name="Baker D."/>
            <person name="Gharbi K."/>
            <person name="Hall N."/>
            <person name="Watson M."/>
            <person name="Adriaenssens E.M."/>
            <person name="Foster-Nyarko E."/>
            <person name="Jarju S."/>
            <person name="Secka A."/>
            <person name="Antonio M."/>
            <person name="Oren A."/>
            <person name="Chaudhuri R.R."/>
            <person name="La Ragione R."/>
            <person name="Hildebrand F."/>
            <person name="Pallen M.J."/>
        </authorList>
    </citation>
    <scope>NUCLEOTIDE SEQUENCE</scope>
    <source>
        <strain evidence="4">CHK183-5548</strain>
    </source>
</reference>
<dbReference type="Pfam" id="PF01501">
    <property type="entry name" value="Glyco_transf_8"/>
    <property type="match status" value="1"/>
</dbReference>
<evidence type="ECO:0000313" key="4">
    <source>
        <dbReference type="EMBL" id="HJC47624.1"/>
    </source>
</evidence>
<dbReference type="CDD" id="cd04194">
    <property type="entry name" value="GT8_A4GalT_like"/>
    <property type="match status" value="1"/>
</dbReference>
<dbReference type="GO" id="GO:0046872">
    <property type="term" value="F:metal ion binding"/>
    <property type="evidence" value="ECO:0007669"/>
    <property type="project" value="UniProtKB-KW"/>
</dbReference>
<evidence type="ECO:0000256" key="3">
    <source>
        <dbReference type="ARBA" id="ARBA00022723"/>
    </source>
</evidence>
<protein>
    <submittedName>
        <fullName evidence="4">Glycosyltransferase family 8 protein</fullName>
    </submittedName>
</protein>
<gene>
    <name evidence="4" type="ORF">IAA04_06195</name>
</gene>
<evidence type="ECO:0000256" key="2">
    <source>
        <dbReference type="ARBA" id="ARBA00022679"/>
    </source>
</evidence>
<dbReference type="GO" id="GO:0016757">
    <property type="term" value="F:glycosyltransferase activity"/>
    <property type="evidence" value="ECO:0007669"/>
    <property type="project" value="UniProtKB-KW"/>
</dbReference>
<sequence length="283" mass="32862">MDTISILAALDENYLPQLTVMLTSFYLNNPGEKAELYLLYSGISRHGLETAEEKCRQFGMKFYPVRVEGSLFQDAPVTRQYPKEMYYRLLASRLLPERLDRVLYLDPDTLIINPLRPLWEMDLRGSLFAAAAHTGMTELANRVNRVRLDSGSDYYNSGVLLMDLKAGRLEIQPEELFQFVREHGRELLLPDQDLLNALYGRRILPVDDAVWNYDARNYNNYLLRSGGVCDLDWVMEHTAVLHFCGKAKPWKPGYVYRFGVLYKHYMRLAGREWQAEGGDGRWF</sequence>
<dbReference type="InterPro" id="IPR002495">
    <property type="entry name" value="Glyco_trans_8"/>
</dbReference>